<dbReference type="InterPro" id="IPR008018">
    <property type="entry name" value="Phage_tail_attach_FII"/>
</dbReference>
<evidence type="ECO:0000313" key="1">
    <source>
        <dbReference type="EMBL" id="ANN70911.1"/>
    </source>
</evidence>
<protein>
    <recommendedName>
        <fullName evidence="3">Phage tail protein</fullName>
    </recommendedName>
</protein>
<sequence length="107" mass="11389">MVDFDQVNVAINGAFGEDLVYQPAAGGPPKPITGVFTDAYKMPFQNGEGGIGWTTTAPSVGVRLADLPAAPAKDDRITRVKTGNTYLVFDQKPNGIGWVHIELKKAS</sequence>
<dbReference type="InterPro" id="IPR053734">
    <property type="entry name" value="Phage_Head-Tail_Connect_sf"/>
</dbReference>
<dbReference type="EMBL" id="CP016171">
    <property type="protein sequence ID" value="ANN70911.1"/>
    <property type="molecule type" value="Genomic_DNA"/>
</dbReference>
<evidence type="ECO:0000313" key="2">
    <source>
        <dbReference type="Proteomes" id="UP000092213"/>
    </source>
</evidence>
<proteinExistence type="predicted"/>
<dbReference type="AlphaFoldDB" id="A0A193FUQ3"/>
<dbReference type="GO" id="GO:0019068">
    <property type="term" value="P:virion assembly"/>
    <property type="evidence" value="ECO:0007669"/>
    <property type="project" value="InterPro"/>
</dbReference>
<name>A0A193FUQ3_9BORD</name>
<reference evidence="1 2" key="1">
    <citation type="submission" date="2016-06" db="EMBL/GenBank/DDBJ databases">
        <title>Complete genome sequences of Bordetella bronchialis and Bordetella flabilis.</title>
        <authorList>
            <person name="LiPuma J.J."/>
            <person name="Spilker T."/>
        </authorList>
    </citation>
    <scope>NUCLEOTIDE SEQUENCE [LARGE SCALE GENOMIC DNA]</scope>
    <source>
        <strain evidence="1 2">AU17976</strain>
    </source>
</reference>
<dbReference type="Pfam" id="PF05354">
    <property type="entry name" value="Phage_attach"/>
    <property type="match status" value="1"/>
</dbReference>
<accession>A0A193FUQ3</accession>
<dbReference type="STRING" id="463025.BAU08_05815"/>
<gene>
    <name evidence="1" type="ORF">BAU08_05815</name>
</gene>
<dbReference type="Proteomes" id="UP000092213">
    <property type="component" value="Chromosome"/>
</dbReference>
<organism evidence="1 2">
    <name type="scientific">Bordetella bronchialis</name>
    <dbReference type="NCBI Taxonomy" id="463025"/>
    <lineage>
        <taxon>Bacteria</taxon>
        <taxon>Pseudomonadati</taxon>
        <taxon>Pseudomonadota</taxon>
        <taxon>Betaproteobacteria</taxon>
        <taxon>Burkholderiales</taxon>
        <taxon>Alcaligenaceae</taxon>
        <taxon>Bordetella</taxon>
    </lineage>
</organism>
<evidence type="ECO:0008006" key="3">
    <source>
        <dbReference type="Google" id="ProtNLM"/>
    </source>
</evidence>
<dbReference type="RefSeq" id="WP_066668504.1">
    <property type="nucleotide sequence ID" value="NZ_CP016171.1"/>
</dbReference>
<dbReference type="Gene3D" id="2.40.10.180">
    <property type="entry name" value="Phage tail proteins"/>
    <property type="match status" value="1"/>
</dbReference>